<dbReference type="PROSITE" id="PS50090">
    <property type="entry name" value="MYB_LIKE"/>
    <property type="match status" value="2"/>
</dbReference>
<feature type="domain" description="HTH myb-type" evidence="6">
    <location>
        <begin position="204"/>
        <end position="254"/>
    </location>
</feature>
<accession>A0A8K0ISE1</accession>
<dbReference type="OrthoDB" id="2143914at2759"/>
<keyword evidence="2" id="KW-0677">Repeat</keyword>
<dbReference type="InterPro" id="IPR017930">
    <property type="entry name" value="Myb_dom"/>
</dbReference>
<evidence type="ECO:0000256" key="3">
    <source>
        <dbReference type="ARBA" id="ARBA00023125"/>
    </source>
</evidence>
<reference evidence="7" key="2">
    <citation type="submission" date="2019-07" db="EMBL/GenBank/DDBJ databases">
        <authorList>
            <person name="Yang Y."/>
            <person name="Bocs S."/>
            <person name="Baudouin L."/>
        </authorList>
    </citation>
    <scope>NUCLEOTIDE SEQUENCE</scope>
    <source>
        <tissue evidence="7">Spear leaf of Hainan Tall coconut</tissue>
    </source>
</reference>
<dbReference type="PANTHER" id="PTHR45614">
    <property type="entry name" value="MYB PROTEIN-RELATED"/>
    <property type="match status" value="1"/>
</dbReference>
<dbReference type="GO" id="GO:0000978">
    <property type="term" value="F:RNA polymerase II cis-regulatory region sequence-specific DNA binding"/>
    <property type="evidence" value="ECO:0007669"/>
    <property type="project" value="TreeGrafter"/>
</dbReference>
<feature type="domain" description="Myb-like" evidence="5">
    <location>
        <begin position="148"/>
        <end position="199"/>
    </location>
</feature>
<reference evidence="7" key="1">
    <citation type="journal article" date="2017" name="Gigascience">
        <title>The genome draft of coconut (Cocos nucifera).</title>
        <authorList>
            <person name="Xiao Y."/>
            <person name="Xu P."/>
            <person name="Fan H."/>
            <person name="Baudouin L."/>
            <person name="Xia W."/>
            <person name="Bocs S."/>
            <person name="Xu J."/>
            <person name="Li Q."/>
            <person name="Guo A."/>
            <person name="Zhou L."/>
            <person name="Li J."/>
            <person name="Wu Y."/>
            <person name="Ma Z."/>
            <person name="Armero A."/>
            <person name="Issali A.E."/>
            <person name="Liu N."/>
            <person name="Peng M."/>
            <person name="Yang Y."/>
        </authorList>
    </citation>
    <scope>NUCLEOTIDE SEQUENCE</scope>
    <source>
        <tissue evidence="7">Spear leaf of Hainan Tall coconut</tissue>
    </source>
</reference>
<proteinExistence type="predicted"/>
<organism evidence="7 8">
    <name type="scientific">Cocos nucifera</name>
    <name type="common">Coconut palm</name>
    <dbReference type="NCBI Taxonomy" id="13894"/>
    <lineage>
        <taxon>Eukaryota</taxon>
        <taxon>Viridiplantae</taxon>
        <taxon>Streptophyta</taxon>
        <taxon>Embryophyta</taxon>
        <taxon>Tracheophyta</taxon>
        <taxon>Spermatophyta</taxon>
        <taxon>Magnoliopsida</taxon>
        <taxon>Liliopsida</taxon>
        <taxon>Arecaceae</taxon>
        <taxon>Arecoideae</taxon>
        <taxon>Cocoseae</taxon>
        <taxon>Attaleinae</taxon>
        <taxon>Cocos</taxon>
    </lineage>
</organism>
<name>A0A8K0ISE1_COCNU</name>
<feature type="region of interest" description="Disordered" evidence="4">
    <location>
        <begin position="69"/>
        <end position="96"/>
    </location>
</feature>
<dbReference type="Proteomes" id="UP000797356">
    <property type="component" value="Chromosome 13"/>
</dbReference>
<evidence type="ECO:0000259" key="6">
    <source>
        <dbReference type="PROSITE" id="PS51294"/>
    </source>
</evidence>
<evidence type="ECO:0000313" key="8">
    <source>
        <dbReference type="Proteomes" id="UP000797356"/>
    </source>
</evidence>
<dbReference type="Pfam" id="PF13921">
    <property type="entry name" value="Myb_DNA-bind_6"/>
    <property type="match status" value="1"/>
</dbReference>
<gene>
    <name evidence="7" type="ORF">COCNU_13G000260</name>
</gene>
<feature type="compositionally biased region" description="Polar residues" evidence="4">
    <location>
        <begin position="71"/>
        <end position="96"/>
    </location>
</feature>
<dbReference type="GO" id="GO:0005634">
    <property type="term" value="C:nucleus"/>
    <property type="evidence" value="ECO:0007669"/>
    <property type="project" value="UniProtKB-SubCell"/>
</dbReference>
<dbReference type="FunFam" id="1.10.10.60:FF:000381">
    <property type="entry name" value="Transcription factor MYB119"/>
    <property type="match status" value="1"/>
</dbReference>
<evidence type="ECO:0000256" key="2">
    <source>
        <dbReference type="ARBA" id="ARBA00022737"/>
    </source>
</evidence>
<dbReference type="AlphaFoldDB" id="A0A8K0ISE1"/>
<evidence type="ECO:0000256" key="4">
    <source>
        <dbReference type="SAM" id="MobiDB-lite"/>
    </source>
</evidence>
<sequence length="436" mass="48299">MDFGCFNTHTGDGLPFESGVYPDGPQDFHHFDDAFDHVLAVIDGNPSGFDLKALWSPPHGLQTRMPVEGLQSRTSVSSRYPQRSLSSHTGPDPGQSSVVLNVEPLMVFGPPDELSCVTGDNKSCRGGVEMNRKCTPVKKSSGRKTHKKPNGVKGQWTPEEDRLLVKLVEQHGLGKWSHIAQMLRGRIGKQCRERWHNHLRPNIKKDTWSEEEDKILIQAHSEVGNRWAEIAKTLPGRTENSIKNHWNATKRKQFSRRRCRRNSKHPKPVSLLHNYIKSLALQGSIPPLTVPAASAAADDRLKSTESNDGGSKTSMALMTCIPIEGLLSVDVGAHVCGGSNDILACDLGDMANLLLDNNKVIDVPPERYDMGMGCLFDQLGCGPGIAKKGCLDMEMWWDEMPMPCEANMYAKVKKEMDLVEMIAQNKNTDGSSRNQL</sequence>
<dbReference type="PROSITE" id="PS51294">
    <property type="entry name" value="HTH_MYB"/>
    <property type="match status" value="2"/>
</dbReference>
<dbReference type="InterPro" id="IPR050560">
    <property type="entry name" value="MYB_TF"/>
</dbReference>
<dbReference type="SMART" id="SM00717">
    <property type="entry name" value="SANT"/>
    <property type="match status" value="2"/>
</dbReference>
<feature type="region of interest" description="Disordered" evidence="4">
    <location>
        <begin position="135"/>
        <end position="155"/>
    </location>
</feature>
<dbReference type="EMBL" id="CM017884">
    <property type="protein sequence ID" value="KAG1366236.1"/>
    <property type="molecule type" value="Genomic_DNA"/>
</dbReference>
<dbReference type="InterPro" id="IPR009057">
    <property type="entry name" value="Homeodomain-like_sf"/>
</dbReference>
<evidence type="ECO:0000313" key="7">
    <source>
        <dbReference type="EMBL" id="KAG1366236.1"/>
    </source>
</evidence>
<comment type="subcellular location">
    <subcellularLocation>
        <location evidence="1">Nucleus</location>
    </subcellularLocation>
</comment>
<dbReference type="SUPFAM" id="SSF46689">
    <property type="entry name" value="Homeodomain-like"/>
    <property type="match status" value="1"/>
</dbReference>
<keyword evidence="8" id="KW-1185">Reference proteome</keyword>
<keyword evidence="3" id="KW-0238">DNA-binding</keyword>
<dbReference type="InterPro" id="IPR001005">
    <property type="entry name" value="SANT/Myb"/>
</dbReference>
<feature type="compositionally biased region" description="Basic residues" evidence="4">
    <location>
        <begin position="140"/>
        <end position="150"/>
    </location>
</feature>
<dbReference type="PANTHER" id="PTHR45614:SF285">
    <property type="entry name" value="TRANSCRIPTION FACTOR MYB98"/>
    <property type="match status" value="1"/>
</dbReference>
<protein>
    <submittedName>
        <fullName evidence="7">Transcription factor MYB12-like</fullName>
    </submittedName>
</protein>
<comment type="caution">
    <text evidence="7">The sequence shown here is derived from an EMBL/GenBank/DDBJ whole genome shotgun (WGS) entry which is preliminary data.</text>
</comment>
<feature type="domain" description="HTH myb-type" evidence="6">
    <location>
        <begin position="148"/>
        <end position="203"/>
    </location>
</feature>
<evidence type="ECO:0000256" key="1">
    <source>
        <dbReference type="ARBA" id="ARBA00004123"/>
    </source>
</evidence>
<dbReference type="FunFam" id="1.10.10.60:FF:000010">
    <property type="entry name" value="Transcriptional activator Myb isoform A"/>
    <property type="match status" value="1"/>
</dbReference>
<evidence type="ECO:0000259" key="5">
    <source>
        <dbReference type="PROSITE" id="PS50090"/>
    </source>
</evidence>
<dbReference type="Gene3D" id="1.10.10.60">
    <property type="entry name" value="Homeodomain-like"/>
    <property type="match status" value="2"/>
</dbReference>
<dbReference type="GO" id="GO:0000981">
    <property type="term" value="F:DNA-binding transcription factor activity, RNA polymerase II-specific"/>
    <property type="evidence" value="ECO:0007669"/>
    <property type="project" value="TreeGrafter"/>
</dbReference>
<feature type="domain" description="Myb-like" evidence="5">
    <location>
        <begin position="200"/>
        <end position="250"/>
    </location>
</feature>
<dbReference type="CDD" id="cd00167">
    <property type="entry name" value="SANT"/>
    <property type="match status" value="2"/>
</dbReference>